<proteinExistence type="predicted"/>
<name>G2E6W9_9GAMM</name>
<organism evidence="1 2">
    <name type="scientific">Thiorhodococcus drewsii AZ1</name>
    <dbReference type="NCBI Taxonomy" id="765913"/>
    <lineage>
        <taxon>Bacteria</taxon>
        <taxon>Pseudomonadati</taxon>
        <taxon>Pseudomonadota</taxon>
        <taxon>Gammaproteobacteria</taxon>
        <taxon>Chromatiales</taxon>
        <taxon>Chromatiaceae</taxon>
        <taxon>Thiorhodococcus</taxon>
    </lineage>
</organism>
<protein>
    <recommendedName>
        <fullName evidence="3">PD-(D/E)XK endonuclease-like domain-containing protein</fullName>
    </recommendedName>
</protein>
<evidence type="ECO:0008006" key="3">
    <source>
        <dbReference type="Google" id="ProtNLM"/>
    </source>
</evidence>
<evidence type="ECO:0000313" key="1">
    <source>
        <dbReference type="EMBL" id="EGV28131.1"/>
    </source>
</evidence>
<dbReference type="EMBL" id="AFWT01000045">
    <property type="protein sequence ID" value="EGV28131.1"/>
    <property type="molecule type" value="Genomic_DNA"/>
</dbReference>
<sequence>MLGPAIGEDYLSQALSAAFLQGRRRDEYAYLLILEPSTSLRDRLKLTDDVILRRSYADLVRIDRSGPDPQFQVIDIKATQRATPFHKAQITFYRRRLKSLWHKRPSEASDNRPSER</sequence>
<accession>G2E6W9</accession>
<dbReference type="Proteomes" id="UP000004200">
    <property type="component" value="Unassembled WGS sequence"/>
</dbReference>
<dbReference type="STRING" id="765913.ThidrDRAFT_4032"/>
<gene>
    <name evidence="1" type="ORF">ThidrDRAFT_4032</name>
</gene>
<reference evidence="1 2" key="1">
    <citation type="submission" date="2011-06" db="EMBL/GenBank/DDBJ databases">
        <title>The draft genome of Thiorhodococcus drewsii AZ1.</title>
        <authorList>
            <consortium name="US DOE Joint Genome Institute (JGI-PGF)"/>
            <person name="Lucas S."/>
            <person name="Han J."/>
            <person name="Lapidus A."/>
            <person name="Cheng J.-F."/>
            <person name="Goodwin L."/>
            <person name="Pitluck S."/>
            <person name="Peters L."/>
            <person name="Land M.L."/>
            <person name="Hauser L."/>
            <person name="Vogl K."/>
            <person name="Liu Z."/>
            <person name="Imhoff J."/>
            <person name="Thiel V."/>
            <person name="Frigaard N.-U."/>
            <person name="Bryant D.A."/>
            <person name="Woyke T.J."/>
        </authorList>
    </citation>
    <scope>NUCLEOTIDE SEQUENCE [LARGE SCALE GENOMIC DNA]</scope>
    <source>
        <strain evidence="1 2">AZ1</strain>
    </source>
</reference>
<dbReference type="AlphaFoldDB" id="G2E6W9"/>
<evidence type="ECO:0000313" key="2">
    <source>
        <dbReference type="Proteomes" id="UP000004200"/>
    </source>
</evidence>
<comment type="caution">
    <text evidence="1">The sequence shown here is derived from an EMBL/GenBank/DDBJ whole genome shotgun (WGS) entry which is preliminary data.</text>
</comment>
<keyword evidence="2" id="KW-1185">Reference proteome</keyword>